<protein>
    <submittedName>
        <fullName evidence="2">Uncharacterized protein</fullName>
    </submittedName>
</protein>
<accession>A0A0G4IBV0</accession>
<dbReference type="EMBL" id="CDMZ01005801">
    <property type="protein sequence ID" value="CEM54613.1"/>
    <property type="molecule type" value="Genomic_DNA"/>
</dbReference>
<reference evidence="2" key="1">
    <citation type="submission" date="2014-11" db="EMBL/GenBank/DDBJ databases">
        <authorList>
            <person name="Otto D Thomas"/>
            <person name="Naeem Raeece"/>
        </authorList>
    </citation>
    <scope>NUCLEOTIDE SEQUENCE</scope>
</reference>
<organism evidence="2">
    <name type="scientific">Chromera velia CCMP2878</name>
    <dbReference type="NCBI Taxonomy" id="1169474"/>
    <lineage>
        <taxon>Eukaryota</taxon>
        <taxon>Sar</taxon>
        <taxon>Alveolata</taxon>
        <taxon>Colpodellida</taxon>
        <taxon>Chromeraceae</taxon>
        <taxon>Chromera</taxon>
    </lineage>
</organism>
<dbReference type="PhylomeDB" id="A0A0G4IBV0"/>
<dbReference type="VEuPathDB" id="CryptoDB:Cvel_12906"/>
<evidence type="ECO:0000313" key="2">
    <source>
        <dbReference type="EMBL" id="CEM54613.1"/>
    </source>
</evidence>
<dbReference type="AlphaFoldDB" id="A0A0G4IBV0"/>
<proteinExistence type="predicted"/>
<gene>
    <name evidence="2" type="ORF">Cvel_12906</name>
</gene>
<sequence>MSVLVKEDLITVSNTSMKLGANATGVNHFTQIGKLGKPTKPSKLFTLAAEARADEELSETTRTQRKKWQYVFANVVRRSATVAEKGRVSLMGLAERKVYKKECCLYSDLMGDVILSQWKWDHPGRPPPDLREKKKQSRQEVKRVEAMAIRERKTGEQRRWMHGDKGVSMGVHKKREILTDPVKF</sequence>
<name>A0A0G4IBV0_9ALVE</name>
<evidence type="ECO:0000256" key="1">
    <source>
        <dbReference type="SAM" id="MobiDB-lite"/>
    </source>
</evidence>
<feature type="region of interest" description="Disordered" evidence="1">
    <location>
        <begin position="121"/>
        <end position="145"/>
    </location>
</feature>